<sequence length="188" mass="21929">MYIVDKFVDKLPKDVNMWCMYPQKDIIGGITKETFSLEFTDSEFSKNINNRGLYVDKTNYLKEKKGYKTILSVDKKPLMIYIVDNGVKKIYSSIEGDLSKIIVGKYDEYTHSIKFAVTNYGRYFINRPITKFIDLDDCKWAEEAVNAMAEKGIIKGKEPNKFKPNDNITRAEFSVLISRMMKYDNVYQ</sequence>
<dbReference type="InterPro" id="IPR001119">
    <property type="entry name" value="SLH_dom"/>
</dbReference>
<reference evidence="4" key="1">
    <citation type="submission" date="2016-11" db="EMBL/GenBank/DDBJ databases">
        <authorList>
            <person name="Varghese N."/>
            <person name="Submissions S."/>
        </authorList>
    </citation>
    <scope>NUCLEOTIDE SEQUENCE [LARGE SCALE GENOMIC DNA]</scope>
    <source>
        <strain evidence="4">DSM 15518</strain>
    </source>
</reference>
<dbReference type="Pfam" id="PF00395">
    <property type="entry name" value="SLH"/>
    <property type="match status" value="1"/>
</dbReference>
<feature type="domain" description="SLH" evidence="2">
    <location>
        <begin position="128"/>
        <end position="188"/>
    </location>
</feature>
<keyword evidence="1" id="KW-0677">Repeat</keyword>
<dbReference type="AlphaFoldDB" id="A0A1M6QR16"/>
<accession>A0A1M6QR16</accession>
<proteinExistence type="predicted"/>
<dbReference type="Proteomes" id="UP000242497">
    <property type="component" value="Unassembled WGS sequence"/>
</dbReference>
<organism evidence="3 4">
    <name type="scientific">Tepidibacter formicigenes DSM 15518</name>
    <dbReference type="NCBI Taxonomy" id="1123349"/>
    <lineage>
        <taxon>Bacteria</taxon>
        <taxon>Bacillati</taxon>
        <taxon>Bacillota</taxon>
        <taxon>Clostridia</taxon>
        <taxon>Peptostreptococcales</taxon>
        <taxon>Peptostreptococcaceae</taxon>
        <taxon>Tepidibacter</taxon>
    </lineage>
</organism>
<dbReference type="EMBL" id="FRAE01000046">
    <property type="protein sequence ID" value="SHK22711.1"/>
    <property type="molecule type" value="Genomic_DNA"/>
</dbReference>
<evidence type="ECO:0000313" key="4">
    <source>
        <dbReference type="Proteomes" id="UP000242497"/>
    </source>
</evidence>
<dbReference type="PROSITE" id="PS51272">
    <property type="entry name" value="SLH"/>
    <property type="match status" value="1"/>
</dbReference>
<evidence type="ECO:0000259" key="2">
    <source>
        <dbReference type="PROSITE" id="PS51272"/>
    </source>
</evidence>
<evidence type="ECO:0000313" key="3">
    <source>
        <dbReference type="EMBL" id="SHK22711.1"/>
    </source>
</evidence>
<evidence type="ECO:0000256" key="1">
    <source>
        <dbReference type="ARBA" id="ARBA00022737"/>
    </source>
</evidence>
<gene>
    <name evidence="3" type="ORF">SAMN02744037_01925</name>
</gene>
<keyword evidence="4" id="KW-1185">Reference proteome</keyword>
<name>A0A1M6QR16_9FIRM</name>
<protein>
    <submittedName>
        <fullName evidence="3">S-layer homology domain-containing protein</fullName>
    </submittedName>
</protein>
<dbReference type="STRING" id="1123349.SAMN02744037_01925"/>